<dbReference type="EMBL" id="MDYO01000056">
    <property type="protein sequence ID" value="OQD91257.1"/>
    <property type="molecule type" value="Genomic_DNA"/>
</dbReference>
<organism evidence="1 2">
    <name type="scientific">Penicillium solitum</name>
    <dbReference type="NCBI Taxonomy" id="60172"/>
    <lineage>
        <taxon>Eukaryota</taxon>
        <taxon>Fungi</taxon>
        <taxon>Dikarya</taxon>
        <taxon>Ascomycota</taxon>
        <taxon>Pezizomycotina</taxon>
        <taxon>Eurotiomycetes</taxon>
        <taxon>Eurotiomycetidae</taxon>
        <taxon>Eurotiales</taxon>
        <taxon>Aspergillaceae</taxon>
        <taxon>Penicillium</taxon>
    </lineage>
</organism>
<accession>A0A1V6QQI5</accession>
<dbReference type="STRING" id="60172.A0A1V6QQI5"/>
<dbReference type="Proteomes" id="UP000191612">
    <property type="component" value="Unassembled WGS sequence"/>
</dbReference>
<dbReference type="InterPro" id="IPR011009">
    <property type="entry name" value="Kinase-like_dom_sf"/>
</dbReference>
<dbReference type="Gene3D" id="1.10.510.10">
    <property type="entry name" value="Transferase(Phosphotransferase) domain 1"/>
    <property type="match status" value="1"/>
</dbReference>
<dbReference type="SUPFAM" id="SSF56112">
    <property type="entry name" value="Protein kinase-like (PK-like)"/>
    <property type="match status" value="1"/>
</dbReference>
<name>A0A1V6QQI5_9EURO</name>
<reference evidence="2" key="1">
    <citation type="journal article" date="2017" name="Nat. Microbiol.">
        <title>Global analysis of biosynthetic gene clusters reveals vast potential of secondary metabolite production in Penicillium species.</title>
        <authorList>
            <person name="Nielsen J.C."/>
            <person name="Grijseels S."/>
            <person name="Prigent S."/>
            <person name="Ji B."/>
            <person name="Dainat J."/>
            <person name="Nielsen K.F."/>
            <person name="Frisvad J.C."/>
            <person name="Workman M."/>
            <person name="Nielsen J."/>
        </authorList>
    </citation>
    <scope>NUCLEOTIDE SEQUENCE [LARGE SCALE GENOMIC DNA]</scope>
    <source>
        <strain evidence="2">IBT 29525</strain>
    </source>
</reference>
<comment type="caution">
    <text evidence="1">The sequence shown here is derived from an EMBL/GenBank/DDBJ whole genome shotgun (WGS) entry which is preliminary data.</text>
</comment>
<evidence type="ECO:0008006" key="3">
    <source>
        <dbReference type="Google" id="ProtNLM"/>
    </source>
</evidence>
<evidence type="ECO:0000313" key="2">
    <source>
        <dbReference type="Proteomes" id="UP000191612"/>
    </source>
</evidence>
<dbReference type="AlphaFoldDB" id="A0A1V6QQI5"/>
<keyword evidence="2" id="KW-1185">Reference proteome</keyword>
<gene>
    <name evidence="1" type="ORF">PENSOL_c056G09940</name>
</gene>
<sequence>MTIAFKKALSRVNSQSWLAKYFGPVSQTSRSPTQQQTTEEPDFYVDGSLLRISDLAPTSLERLINGSERPFLKPNDMPDAEIPIFIDFLQGMLTIDPAHRKSAAELLRHEWLEL</sequence>
<evidence type="ECO:0000313" key="1">
    <source>
        <dbReference type="EMBL" id="OQD91257.1"/>
    </source>
</evidence>
<protein>
    <recommendedName>
        <fullName evidence="3">Protein kinase domain-containing protein</fullName>
    </recommendedName>
</protein>
<proteinExistence type="predicted"/>